<reference evidence="4 5" key="1">
    <citation type="submission" date="2015-09" db="EMBL/GenBank/DDBJ databases">
        <title>Identification and resolution of microdiversity through metagenomic sequencing of parallel consortia.</title>
        <authorList>
            <person name="Nelson W.C."/>
            <person name="Romine M.F."/>
            <person name="Lindemann S.R."/>
        </authorList>
    </citation>
    <scope>NUCLEOTIDE SEQUENCE [LARGE SCALE GENOMIC DNA]</scope>
    <source>
        <strain evidence="4">HL-55</strain>
    </source>
</reference>
<dbReference type="Proteomes" id="UP000050416">
    <property type="component" value="Unassembled WGS sequence"/>
</dbReference>
<evidence type="ECO:0000256" key="3">
    <source>
        <dbReference type="ARBA" id="ARBA00023315"/>
    </source>
</evidence>
<organism evidence="4 5">
    <name type="scientific">Marinobacter excellens HL-55</name>
    <dbReference type="NCBI Taxonomy" id="1305731"/>
    <lineage>
        <taxon>Bacteria</taxon>
        <taxon>Pseudomonadati</taxon>
        <taxon>Pseudomonadota</taxon>
        <taxon>Gammaproteobacteria</taxon>
        <taxon>Pseudomonadales</taxon>
        <taxon>Marinobacteraceae</taxon>
        <taxon>Marinobacter</taxon>
    </lineage>
</organism>
<evidence type="ECO:0000256" key="1">
    <source>
        <dbReference type="ARBA" id="ARBA00022503"/>
    </source>
</evidence>
<keyword evidence="2 4" id="KW-0808">Transferase</keyword>
<dbReference type="STRING" id="1305731.GCA_000934705_00286"/>
<name>A0A0P7Z4U7_9GAMM</name>
<dbReference type="InterPro" id="IPR007041">
    <property type="entry name" value="Arg_succinylTrfase_AstA/AruG"/>
</dbReference>
<evidence type="ECO:0000313" key="4">
    <source>
        <dbReference type="EMBL" id="KPQ29436.1"/>
    </source>
</evidence>
<proteinExistence type="predicted"/>
<dbReference type="PATRIC" id="fig|1305731.5.peg.2756"/>
<dbReference type="SUPFAM" id="SSF55729">
    <property type="entry name" value="Acyl-CoA N-acyltransferases (Nat)"/>
    <property type="match status" value="1"/>
</dbReference>
<sequence>MLIRPVTPADLSALYDIALESGPGFTSLMPDRDALAQKITHSMQSFARAVIAPTNEHYLFVLEDERSGAIIGTTGIQASVGLDRPLRHFRCARVKGSGARQHQVTLTACEHYKGCTEICSLYLRPQYRQANAGKLLSRVRFLFMALHPQRFSDTVIAEMRGISDASGHSPFWHWLRHKVADLDFATVTQLNTGSQACFLEQRIPAGALLSSSMDDRARAAVGQVHEHTRPALRMLEQEGFRYKGFVDLLDAGPTVECPRKAINSVRNTALCDIELKTSVAAHGASDTVILANTHCAEFRATLFNIPHGDDLPAQLSVPLGLAQQLGLSDTRQACALPIIRQSARRPNSAATGQEVHHAH</sequence>
<accession>A0A0P7Z4U7</accession>
<dbReference type="Gene3D" id="3.40.630.30">
    <property type="match status" value="1"/>
</dbReference>
<gene>
    <name evidence="4" type="primary">astA</name>
    <name evidence="4" type="ORF">HLUCCX14_06245</name>
</gene>
<dbReference type="EC" id="2.3.1.109" evidence="4"/>
<dbReference type="GO" id="GO:0008791">
    <property type="term" value="F:arginine N-succinyltransferase activity"/>
    <property type="evidence" value="ECO:0007669"/>
    <property type="project" value="UniProtKB-EC"/>
</dbReference>
<keyword evidence="3 4" id="KW-0012">Acyltransferase</keyword>
<dbReference type="AlphaFoldDB" id="A0A0P7Z4U7"/>
<comment type="caution">
    <text evidence="4">The sequence shown here is derived from an EMBL/GenBank/DDBJ whole genome shotgun (WGS) entry which is preliminary data.</text>
</comment>
<protein>
    <submittedName>
        <fullName evidence="4">Arginine N-succinyltransferase</fullName>
        <ecNumber evidence="4">2.3.1.109</ecNumber>
    </submittedName>
</protein>
<dbReference type="OrthoDB" id="21121at2"/>
<keyword evidence="1" id="KW-0056">Arginine metabolism</keyword>
<evidence type="ECO:0000256" key="2">
    <source>
        <dbReference type="ARBA" id="ARBA00022679"/>
    </source>
</evidence>
<dbReference type="GO" id="GO:0006527">
    <property type="term" value="P:L-arginine catabolic process"/>
    <property type="evidence" value="ECO:0007669"/>
    <property type="project" value="InterPro"/>
</dbReference>
<dbReference type="PANTHER" id="PTHR30420">
    <property type="entry name" value="N-SUCCINYLARGININE DIHYDROLASE"/>
    <property type="match status" value="1"/>
</dbReference>
<evidence type="ECO:0000313" key="5">
    <source>
        <dbReference type="Proteomes" id="UP000050416"/>
    </source>
</evidence>
<dbReference type="PANTHER" id="PTHR30420:SF1">
    <property type="entry name" value="ARGININE N-SUCCINYLTRANSFERASE"/>
    <property type="match status" value="1"/>
</dbReference>
<dbReference type="NCBIfam" id="TIGR03243">
    <property type="entry name" value="arg_catab_AOST"/>
    <property type="match status" value="1"/>
</dbReference>
<dbReference type="Pfam" id="PF04958">
    <property type="entry name" value="AstA"/>
    <property type="match status" value="1"/>
</dbReference>
<dbReference type="EMBL" id="LJZQ01000006">
    <property type="protein sequence ID" value="KPQ29436.1"/>
    <property type="molecule type" value="Genomic_DNA"/>
</dbReference>
<dbReference type="InterPro" id="IPR016181">
    <property type="entry name" value="Acyl_CoA_acyltransferase"/>
</dbReference>